<reference evidence="3 5" key="2">
    <citation type="journal article" date="2016" name="Front. Microbiol.">
        <title>Industrial Acetogenic Biocatalysts: A Comparative Metabolic and Genomic Analysis.</title>
        <authorList>
            <person name="Bengelsdorf F."/>
            <person name="Poehlein A."/>
            <person name="Sonja S."/>
            <person name="Erz C."/>
            <person name="Hummel T."/>
            <person name="Hoffmeister S."/>
            <person name="Daniel R."/>
            <person name="Durre P."/>
        </authorList>
    </citation>
    <scope>NUCLEOTIDE SEQUENCE [LARGE SCALE GENOMIC DNA]</scope>
    <source>
        <strain evidence="3 5">PTA-10522</strain>
    </source>
</reference>
<dbReference type="NCBIfam" id="TIGR04370">
    <property type="entry name" value="glyco_rpt_poly"/>
    <property type="match status" value="1"/>
</dbReference>
<feature type="transmembrane region" description="Helical" evidence="1">
    <location>
        <begin position="356"/>
        <end position="379"/>
    </location>
</feature>
<reference evidence="2 4" key="1">
    <citation type="journal article" date="2015" name="Biotechnol. Bioeng.">
        <title>Genome sequence and phenotypic characterization of Caulobacter segnis.</title>
        <authorList>
            <person name="Patel S."/>
            <person name="Fletcher B."/>
            <person name="Scott D.C."/>
            <person name="Ely B."/>
        </authorList>
    </citation>
    <scope>NUCLEOTIDE SEQUENCE [LARGE SCALE GENOMIC DNA]</scope>
    <source>
        <strain evidence="2 4">PS02</strain>
    </source>
</reference>
<dbReference type="PATRIC" id="fig|1705578.3.peg.1592"/>
<keyword evidence="1" id="KW-0812">Transmembrane</keyword>
<feature type="transmembrane region" description="Helical" evidence="1">
    <location>
        <begin position="145"/>
        <end position="162"/>
    </location>
</feature>
<protein>
    <recommendedName>
        <fullName evidence="6">Oligosaccharide repeat unit polymerase</fullName>
    </recommendedName>
</protein>
<dbReference type="EMBL" id="LROR01000027">
    <property type="protein sequence ID" value="OBR97334.1"/>
    <property type="molecule type" value="Genomic_DNA"/>
</dbReference>
<feature type="transmembrane region" description="Helical" evidence="1">
    <location>
        <begin position="408"/>
        <end position="425"/>
    </location>
</feature>
<dbReference type="AlphaFoldDB" id="A0A166U4L8"/>
<dbReference type="Proteomes" id="UP000077384">
    <property type="component" value="Unassembled WGS sequence"/>
</dbReference>
<name>A0A166U4L8_9CLOT</name>
<feature type="transmembrane region" description="Helical" evidence="1">
    <location>
        <begin position="386"/>
        <end position="402"/>
    </location>
</feature>
<sequence length="429" mass="49341">MIHKIYNMINKDSKILSIILYLFIIAALTFGYIHSIEYYKSFNFIINQGILKRSLIMLPLFVVIIYTAVFLLPHRIEELTSLYWLLFLILSTTPLLIVYIMSGLGDSKNSPVFIYTIAAVGLIGVLLTSKFDFKIPQINISPKTFWIGLIAFMVVGYGYIIYKLGMPTKIIQAFKDVYSVRLDYRDHAGKFVDYFVQWLGNIINPFILAFLMYKRKYKLVFIPFVLQLVLYGYAAYKTQFAVLLLAPFFGMILRYGIKRSFIEKIMALAVALGIAALYLKKLSIYLLIIIRVFLWPSLIALEYFDFFSMYPKMKLAQGILGHFFKNIYNMDPNFYMATVYYGRPDMRLNVTWYGDAYMNFGIIGIVIFAILLYFIMIIIRSVESKNILLVSTLLFGGIMALFNGPILTTLLTSGLGLGVLLAYLLPKEI</sequence>
<proteinExistence type="predicted"/>
<organism evidence="2 4">
    <name type="scientific">Clostridium coskatii</name>
    <dbReference type="NCBI Taxonomy" id="1705578"/>
    <lineage>
        <taxon>Bacteria</taxon>
        <taxon>Bacillati</taxon>
        <taxon>Bacillota</taxon>
        <taxon>Clostridia</taxon>
        <taxon>Eubacteriales</taxon>
        <taxon>Clostridiaceae</taxon>
        <taxon>Clostridium</taxon>
    </lineage>
</organism>
<keyword evidence="5" id="KW-1185">Reference proteome</keyword>
<feature type="transmembrane region" description="Helical" evidence="1">
    <location>
        <begin position="194"/>
        <end position="213"/>
    </location>
</feature>
<feature type="transmembrane region" description="Helical" evidence="1">
    <location>
        <begin position="82"/>
        <end position="101"/>
    </location>
</feature>
<evidence type="ECO:0000256" key="1">
    <source>
        <dbReference type="SAM" id="Phobius"/>
    </source>
</evidence>
<keyword evidence="1" id="KW-1133">Transmembrane helix</keyword>
<evidence type="ECO:0000313" key="3">
    <source>
        <dbReference type="EMBL" id="OBR97334.1"/>
    </source>
</evidence>
<gene>
    <name evidence="3" type="ORF">CLCOS_05050</name>
    <name evidence="2" type="ORF">WX73_02269</name>
</gene>
<feature type="transmembrane region" description="Helical" evidence="1">
    <location>
        <begin position="225"/>
        <end position="249"/>
    </location>
</feature>
<evidence type="ECO:0008006" key="6">
    <source>
        <dbReference type="Google" id="ProtNLM"/>
    </source>
</evidence>
<evidence type="ECO:0000313" key="5">
    <source>
        <dbReference type="Proteomes" id="UP000093694"/>
    </source>
</evidence>
<comment type="caution">
    <text evidence="2">The sequence shown here is derived from an EMBL/GenBank/DDBJ whole genome shotgun (WGS) entry which is preliminary data.</text>
</comment>
<dbReference type="RefSeq" id="WP_013240042.1">
    <property type="nucleotide sequence ID" value="NZ_LITQ01000002.1"/>
</dbReference>
<evidence type="ECO:0000313" key="4">
    <source>
        <dbReference type="Proteomes" id="UP000077384"/>
    </source>
</evidence>
<feature type="transmembrane region" description="Helical" evidence="1">
    <location>
        <begin position="113"/>
        <end position="133"/>
    </location>
</feature>
<evidence type="ECO:0000313" key="2">
    <source>
        <dbReference type="EMBL" id="OAA94558.1"/>
    </source>
</evidence>
<feature type="transmembrane region" description="Helical" evidence="1">
    <location>
        <begin position="54"/>
        <end position="73"/>
    </location>
</feature>
<feature type="transmembrane region" description="Helical" evidence="1">
    <location>
        <begin position="284"/>
        <end position="304"/>
    </location>
</feature>
<accession>A0A166U4L8</accession>
<feature type="transmembrane region" description="Helical" evidence="1">
    <location>
        <begin position="15"/>
        <end position="34"/>
    </location>
</feature>
<keyword evidence="1" id="KW-0472">Membrane</keyword>
<dbReference type="EMBL" id="LITQ01000002">
    <property type="protein sequence ID" value="OAA94558.1"/>
    <property type="molecule type" value="Genomic_DNA"/>
</dbReference>
<dbReference type="Proteomes" id="UP000093694">
    <property type="component" value="Unassembled WGS sequence"/>
</dbReference>